<dbReference type="EMBL" id="JAYKXN010000001">
    <property type="protein sequence ID" value="KAK7319952.1"/>
    <property type="molecule type" value="Genomic_DNA"/>
</dbReference>
<evidence type="ECO:0000256" key="1">
    <source>
        <dbReference type="SAM" id="MobiDB-lite"/>
    </source>
</evidence>
<evidence type="ECO:0000313" key="4">
    <source>
        <dbReference type="Proteomes" id="UP001359559"/>
    </source>
</evidence>
<accession>A0AAN9Q2W5</accession>
<dbReference type="Proteomes" id="UP001359559">
    <property type="component" value="Unassembled WGS sequence"/>
</dbReference>
<protein>
    <submittedName>
        <fullName evidence="3">Uncharacterized protein</fullName>
    </submittedName>
</protein>
<keyword evidence="2" id="KW-0812">Transmembrane</keyword>
<gene>
    <name evidence="3" type="ORF">RJT34_04681</name>
</gene>
<feature type="region of interest" description="Disordered" evidence="1">
    <location>
        <begin position="275"/>
        <end position="312"/>
    </location>
</feature>
<dbReference type="PANTHER" id="PTHR33700:SF30">
    <property type="entry name" value="PROTEIN, PUTATIVE-RELATED"/>
    <property type="match status" value="1"/>
</dbReference>
<keyword evidence="2" id="KW-1133">Transmembrane helix</keyword>
<reference evidence="3 4" key="1">
    <citation type="submission" date="2024-01" db="EMBL/GenBank/DDBJ databases">
        <title>The genomes of 5 underutilized Papilionoideae crops provide insights into root nodulation and disease resistance.</title>
        <authorList>
            <person name="Yuan L."/>
        </authorList>
    </citation>
    <scope>NUCLEOTIDE SEQUENCE [LARGE SCALE GENOMIC DNA]</scope>
    <source>
        <strain evidence="3">LY-2023</strain>
        <tissue evidence="3">Leaf</tissue>
    </source>
</reference>
<sequence>MEYQSFGRAQRPKGANIKQALEVILALVVCAWLLYQINHSRNNTGNYDGSSSKIDGGYEAILLGRKGTLPQLDEISFPDSGNVDSVEGKDSSSGRDDVDESNGTKEDKAEEKIGLEPESQPKVSSKNEHRDLSKKESGNIGVESRKSESGHKEFGDEKHPKRPKINDSKSNCKGKEVQLREQVNDVQVRKNAKSDFSPKENAKSDLSEKGTRMQKNVVESGTDADMTEETDEVQSFHDENGVPPSVNETEIVFGQLHTLHEENMSDNTVEVNFEGSRNDASADEETNPGTTTHMDTSGIKRNSEIGVDSLVL</sequence>
<feature type="transmembrane region" description="Helical" evidence="2">
    <location>
        <begin position="20"/>
        <end position="37"/>
    </location>
</feature>
<feature type="compositionally biased region" description="Basic and acidic residues" evidence="1">
    <location>
        <begin position="173"/>
        <end position="183"/>
    </location>
</feature>
<feature type="compositionally biased region" description="Basic and acidic residues" evidence="1">
    <location>
        <begin position="192"/>
        <end position="211"/>
    </location>
</feature>
<keyword evidence="2" id="KW-0472">Membrane</keyword>
<comment type="caution">
    <text evidence="3">The sequence shown here is derived from an EMBL/GenBank/DDBJ whole genome shotgun (WGS) entry which is preliminary data.</text>
</comment>
<proteinExistence type="predicted"/>
<feature type="region of interest" description="Disordered" evidence="1">
    <location>
        <begin position="73"/>
        <end position="246"/>
    </location>
</feature>
<name>A0AAN9Q2W5_CLITE</name>
<evidence type="ECO:0000256" key="2">
    <source>
        <dbReference type="SAM" id="Phobius"/>
    </source>
</evidence>
<dbReference type="PANTHER" id="PTHR33700">
    <property type="entry name" value="MYB-LIKE PROTEIN X"/>
    <property type="match status" value="1"/>
</dbReference>
<dbReference type="AlphaFoldDB" id="A0AAN9Q2W5"/>
<evidence type="ECO:0000313" key="3">
    <source>
        <dbReference type="EMBL" id="KAK7319952.1"/>
    </source>
</evidence>
<feature type="compositionally biased region" description="Basic and acidic residues" evidence="1">
    <location>
        <begin position="125"/>
        <end position="167"/>
    </location>
</feature>
<keyword evidence="4" id="KW-1185">Reference proteome</keyword>
<organism evidence="3 4">
    <name type="scientific">Clitoria ternatea</name>
    <name type="common">Butterfly pea</name>
    <dbReference type="NCBI Taxonomy" id="43366"/>
    <lineage>
        <taxon>Eukaryota</taxon>
        <taxon>Viridiplantae</taxon>
        <taxon>Streptophyta</taxon>
        <taxon>Embryophyta</taxon>
        <taxon>Tracheophyta</taxon>
        <taxon>Spermatophyta</taxon>
        <taxon>Magnoliopsida</taxon>
        <taxon>eudicotyledons</taxon>
        <taxon>Gunneridae</taxon>
        <taxon>Pentapetalae</taxon>
        <taxon>rosids</taxon>
        <taxon>fabids</taxon>
        <taxon>Fabales</taxon>
        <taxon>Fabaceae</taxon>
        <taxon>Papilionoideae</taxon>
        <taxon>50 kb inversion clade</taxon>
        <taxon>NPAAA clade</taxon>
        <taxon>indigoferoid/millettioid clade</taxon>
        <taxon>Phaseoleae</taxon>
        <taxon>Clitoria</taxon>
    </lineage>
</organism>
<feature type="compositionally biased region" description="Basic and acidic residues" evidence="1">
    <location>
        <begin position="86"/>
        <end position="115"/>
    </location>
</feature>